<name>A0A1L7XQP9_9HELO</name>
<dbReference type="InterPro" id="IPR020846">
    <property type="entry name" value="MFS_dom"/>
</dbReference>
<feature type="transmembrane region" description="Helical" evidence="6">
    <location>
        <begin position="386"/>
        <end position="406"/>
    </location>
</feature>
<evidence type="ECO:0000313" key="8">
    <source>
        <dbReference type="EMBL" id="CZR67376.1"/>
    </source>
</evidence>
<evidence type="ECO:0000256" key="3">
    <source>
        <dbReference type="ARBA" id="ARBA00022989"/>
    </source>
</evidence>
<evidence type="ECO:0000259" key="7">
    <source>
        <dbReference type="PROSITE" id="PS50850"/>
    </source>
</evidence>
<evidence type="ECO:0000256" key="5">
    <source>
        <dbReference type="SAM" id="MobiDB-lite"/>
    </source>
</evidence>
<evidence type="ECO:0000256" key="1">
    <source>
        <dbReference type="ARBA" id="ARBA00004141"/>
    </source>
</evidence>
<organism evidence="8 9">
    <name type="scientific">Phialocephala subalpina</name>
    <dbReference type="NCBI Taxonomy" id="576137"/>
    <lineage>
        <taxon>Eukaryota</taxon>
        <taxon>Fungi</taxon>
        <taxon>Dikarya</taxon>
        <taxon>Ascomycota</taxon>
        <taxon>Pezizomycotina</taxon>
        <taxon>Leotiomycetes</taxon>
        <taxon>Helotiales</taxon>
        <taxon>Mollisiaceae</taxon>
        <taxon>Phialocephala</taxon>
        <taxon>Phialocephala fortinii species complex</taxon>
    </lineage>
</organism>
<dbReference type="EMBL" id="FJOG01000043">
    <property type="protein sequence ID" value="CZR67376.1"/>
    <property type="molecule type" value="Genomic_DNA"/>
</dbReference>
<dbReference type="FunFam" id="1.20.1720.10:FF:000012">
    <property type="entry name" value="MFS toxin efflux pump (AflT)"/>
    <property type="match status" value="1"/>
</dbReference>
<comment type="subcellular location">
    <subcellularLocation>
        <location evidence="1">Membrane</location>
        <topology evidence="1">Multi-pass membrane protein</topology>
    </subcellularLocation>
</comment>
<feature type="transmembrane region" description="Helical" evidence="6">
    <location>
        <begin position="312"/>
        <end position="332"/>
    </location>
</feature>
<evidence type="ECO:0000256" key="2">
    <source>
        <dbReference type="ARBA" id="ARBA00022692"/>
    </source>
</evidence>
<dbReference type="Pfam" id="PF07690">
    <property type="entry name" value="MFS_1"/>
    <property type="match status" value="1"/>
</dbReference>
<feature type="transmembrane region" description="Helical" evidence="6">
    <location>
        <begin position="441"/>
        <end position="461"/>
    </location>
</feature>
<dbReference type="PROSITE" id="PS50850">
    <property type="entry name" value="MFS"/>
    <property type="match status" value="1"/>
</dbReference>
<accession>A0A1L7XQP9</accession>
<dbReference type="Proteomes" id="UP000184330">
    <property type="component" value="Unassembled WGS sequence"/>
</dbReference>
<feature type="domain" description="Major facilitator superfamily (MFS) profile" evidence="7">
    <location>
        <begin position="78"/>
        <end position="580"/>
    </location>
</feature>
<keyword evidence="2 6" id="KW-0812">Transmembrane</keyword>
<dbReference type="InterPro" id="IPR011701">
    <property type="entry name" value="MFS"/>
</dbReference>
<feature type="transmembrane region" description="Helical" evidence="6">
    <location>
        <begin position="557"/>
        <end position="577"/>
    </location>
</feature>
<dbReference type="SUPFAM" id="SSF103473">
    <property type="entry name" value="MFS general substrate transporter"/>
    <property type="match status" value="1"/>
</dbReference>
<feature type="transmembrane region" description="Helical" evidence="6">
    <location>
        <begin position="75"/>
        <end position="92"/>
    </location>
</feature>
<feature type="transmembrane region" description="Helical" evidence="6">
    <location>
        <begin position="113"/>
        <end position="131"/>
    </location>
</feature>
<evidence type="ECO:0000256" key="4">
    <source>
        <dbReference type="ARBA" id="ARBA00023136"/>
    </source>
</evidence>
<feature type="region of interest" description="Disordered" evidence="5">
    <location>
        <begin position="27"/>
        <end position="57"/>
    </location>
</feature>
<feature type="transmembrane region" description="Helical" evidence="6">
    <location>
        <begin position="282"/>
        <end position="300"/>
    </location>
</feature>
<keyword evidence="3 6" id="KW-1133">Transmembrane helix</keyword>
<keyword evidence="4 6" id="KW-0472">Membrane</keyword>
<feature type="transmembrane region" description="Helical" evidence="6">
    <location>
        <begin position="200"/>
        <end position="219"/>
    </location>
</feature>
<dbReference type="AlphaFoldDB" id="A0A1L7XQP9"/>
<feature type="transmembrane region" description="Helical" evidence="6">
    <location>
        <begin position="231"/>
        <end position="251"/>
    </location>
</feature>
<dbReference type="PANTHER" id="PTHR23501">
    <property type="entry name" value="MAJOR FACILITATOR SUPERFAMILY"/>
    <property type="match status" value="1"/>
</dbReference>
<feature type="transmembrane region" description="Helical" evidence="6">
    <location>
        <begin position="352"/>
        <end position="374"/>
    </location>
</feature>
<protein>
    <submittedName>
        <fullName evidence="8">Related to transporter (Major facilitator superfamily)</fullName>
    </submittedName>
</protein>
<dbReference type="CDD" id="cd17502">
    <property type="entry name" value="MFS_Azr1_MDR_like"/>
    <property type="match status" value="1"/>
</dbReference>
<gene>
    <name evidence="8" type="ORF">PAC_17275</name>
</gene>
<dbReference type="FunFam" id="1.20.1250.20:FF:000196">
    <property type="entry name" value="MFS toxin efflux pump (AflT)"/>
    <property type="match status" value="1"/>
</dbReference>
<dbReference type="Gene3D" id="1.20.1250.20">
    <property type="entry name" value="MFS general substrate transporter like domains"/>
    <property type="match status" value="1"/>
</dbReference>
<dbReference type="GO" id="GO:0005886">
    <property type="term" value="C:plasma membrane"/>
    <property type="evidence" value="ECO:0007669"/>
    <property type="project" value="TreeGrafter"/>
</dbReference>
<feature type="transmembrane region" description="Helical" evidence="6">
    <location>
        <begin position="173"/>
        <end position="194"/>
    </location>
</feature>
<dbReference type="GO" id="GO:0022857">
    <property type="term" value="F:transmembrane transporter activity"/>
    <property type="evidence" value="ECO:0007669"/>
    <property type="project" value="InterPro"/>
</dbReference>
<feature type="transmembrane region" description="Helical" evidence="6">
    <location>
        <begin position="412"/>
        <end position="434"/>
    </location>
</feature>
<dbReference type="OrthoDB" id="10021397at2759"/>
<dbReference type="InterPro" id="IPR036259">
    <property type="entry name" value="MFS_trans_sf"/>
</dbReference>
<evidence type="ECO:0000256" key="6">
    <source>
        <dbReference type="SAM" id="Phobius"/>
    </source>
</evidence>
<dbReference type="PANTHER" id="PTHR23501:SF201">
    <property type="entry name" value="MFS AFLATOXIN EFFLUX PUMP"/>
    <property type="match status" value="1"/>
</dbReference>
<sequence length="591" mass="63499">MSEISSVGPLVTNDQNAKPLQISKMFAKSQERHESPVADLENGVAESEKPHTEPTILSSAEEGAAGKVYPPTREVIPVMVALFMALFLVSLDRTIISTAIPVMTDRFNSVGDIGWYSSAYMLTACACQLLYGRIYTFYSPKWVFLSSIAMFEIGSLICGVAPSSLAFIIGRAVAGTGSAGIFSGSIVLTVHIVPLRQRPAYQGVMGAVIMVSSIVGPLIGGAFTTRLTWRWCFFINLPVGALTILLTIWFLGTKRYGPLGADSEEAEAKLSLREKVDRLDPIGSLCFLLGIVCLLLALEWGGSKYPWSNARIIVLFVLFGLLIIGFSIVQVWKKENATLPPRILKYRSVTAASFFAFCISGGMTLIVYFLPTWFQAIQGVDALESGIRTLPLIISLLVVSIISGGLTSTIGYYTPFLILCAVVMAIGGGLMTTFKVHSPKAVWMGFQICFGLGIGLGQQQAGLAAQTVLPSKDVSTGVALKFFGQSLGGTIFVTVGQSVLSNKLVQNLTKIPGLMASHPGFDPREIVNLGALELREFFGPQYSDAVILAFNNSLDSVFQVGMIVSCLALVGALLVEWKSIKGMEVEKPAPG</sequence>
<feature type="transmembrane region" description="Helical" evidence="6">
    <location>
        <begin position="143"/>
        <end position="161"/>
    </location>
</feature>
<proteinExistence type="predicted"/>
<keyword evidence="9" id="KW-1185">Reference proteome</keyword>
<evidence type="ECO:0000313" key="9">
    <source>
        <dbReference type="Proteomes" id="UP000184330"/>
    </source>
</evidence>
<reference evidence="8 9" key="1">
    <citation type="submission" date="2016-03" db="EMBL/GenBank/DDBJ databases">
        <authorList>
            <person name="Ploux O."/>
        </authorList>
    </citation>
    <scope>NUCLEOTIDE SEQUENCE [LARGE SCALE GENOMIC DNA]</scope>
    <source>
        <strain evidence="8 9">UAMH 11012</strain>
    </source>
</reference>